<dbReference type="SUPFAM" id="SSF52738">
    <property type="entry name" value="Methylesterase CheB, C-terminal domain"/>
    <property type="match status" value="1"/>
</dbReference>
<feature type="active site" evidence="3 4">
    <location>
        <position position="197"/>
    </location>
</feature>
<dbReference type="GO" id="GO:0005737">
    <property type="term" value="C:cytoplasm"/>
    <property type="evidence" value="ECO:0007669"/>
    <property type="project" value="UniProtKB-SubCell"/>
</dbReference>
<name>A0A2I0QWF8_9BACI</name>
<dbReference type="HAMAP" id="MF_00099">
    <property type="entry name" value="CheB_chemtxs"/>
    <property type="match status" value="1"/>
</dbReference>
<keyword evidence="1 3" id="KW-0378">Hydrolase</keyword>
<dbReference type="SUPFAM" id="SSF52172">
    <property type="entry name" value="CheY-like"/>
    <property type="match status" value="1"/>
</dbReference>
<sequence length="353" mass="38206">MSNTRVLVIDDSAFMRKMISDMINQAEGLEVIDTARNGKIGIEKVHKLKPDVVTLDIEMPVMDGLTALESIMEEYPTPVIMLSSLTQAGADSTIRALELGAIDFISKPSGAISLDIDKVAEDIVQKVASAASSNFTVLPKRKDTVHSQDNLRKLKKSLLYKKSIVAIGVSTGGPRALQMVLRELPKDFPAPIVIAQHMPPRFTKSLADRLDKLSDVKVKEAEHGDVLKPGTVYIAPGGTHLTVDSSKTSLTLSVDDRTPSFMGHKPSVNYLFQSLAEIKNTNKVLLVLTGMGNDGTEGAKKLKSADPSTLIVAESNKSATIFGMPRSIIEHVGADYISSIEQMTETLNEIVNP</sequence>
<evidence type="ECO:0000256" key="2">
    <source>
        <dbReference type="ARBA" id="ARBA00048267"/>
    </source>
</evidence>
<evidence type="ECO:0000256" key="3">
    <source>
        <dbReference type="HAMAP-Rule" id="MF_00099"/>
    </source>
</evidence>
<organism evidence="8 9">
    <name type="scientific">Halalkalibacillus sediminis</name>
    <dbReference type="NCBI Taxonomy" id="2018042"/>
    <lineage>
        <taxon>Bacteria</taxon>
        <taxon>Bacillati</taxon>
        <taxon>Bacillota</taxon>
        <taxon>Bacilli</taxon>
        <taxon>Bacillales</taxon>
        <taxon>Bacillaceae</taxon>
        <taxon>Halalkalibacillus</taxon>
    </lineage>
</organism>
<dbReference type="GO" id="GO:0008984">
    <property type="term" value="F:protein-glutamate methylesterase activity"/>
    <property type="evidence" value="ECO:0007669"/>
    <property type="project" value="UniProtKB-UniRule"/>
</dbReference>
<dbReference type="GO" id="GO:0050568">
    <property type="term" value="F:protein-glutamine glutaminase activity"/>
    <property type="evidence" value="ECO:0007669"/>
    <property type="project" value="UniProtKB-UniRule"/>
</dbReference>
<dbReference type="PANTHER" id="PTHR42872">
    <property type="entry name" value="PROTEIN-GLUTAMATE METHYLESTERASE/PROTEIN-GLUTAMINE GLUTAMINASE"/>
    <property type="match status" value="1"/>
</dbReference>
<feature type="domain" description="CheB-type methylesterase" evidence="7">
    <location>
        <begin position="158"/>
        <end position="353"/>
    </location>
</feature>
<keyword evidence="3 5" id="KW-0597">Phosphoprotein</keyword>
<dbReference type="Gene3D" id="3.40.50.180">
    <property type="entry name" value="Methylesterase CheB, C-terminal domain"/>
    <property type="match status" value="1"/>
</dbReference>
<feature type="active site" evidence="3 4">
    <location>
        <position position="170"/>
    </location>
</feature>
<feature type="modified residue" description="4-aspartylphosphate" evidence="3 5">
    <location>
        <position position="56"/>
    </location>
</feature>
<proteinExistence type="inferred from homology"/>
<dbReference type="InterPro" id="IPR008248">
    <property type="entry name" value="CheB-like"/>
</dbReference>
<comment type="catalytic activity">
    <reaction evidence="3">
        <text>L-glutaminyl-[protein] + H2O = L-glutamyl-[protein] + NH4(+)</text>
        <dbReference type="Rhea" id="RHEA:16441"/>
        <dbReference type="Rhea" id="RHEA-COMP:10207"/>
        <dbReference type="Rhea" id="RHEA-COMP:10208"/>
        <dbReference type="ChEBI" id="CHEBI:15377"/>
        <dbReference type="ChEBI" id="CHEBI:28938"/>
        <dbReference type="ChEBI" id="CHEBI:29973"/>
        <dbReference type="ChEBI" id="CHEBI:30011"/>
        <dbReference type="EC" id="3.5.1.44"/>
    </reaction>
</comment>
<evidence type="ECO:0000313" key="8">
    <source>
        <dbReference type="EMBL" id="PKR78639.1"/>
    </source>
</evidence>
<dbReference type="AlphaFoldDB" id="A0A2I0QWF8"/>
<dbReference type="PROSITE" id="PS50122">
    <property type="entry name" value="CHEB"/>
    <property type="match status" value="1"/>
</dbReference>
<dbReference type="Pfam" id="PF00072">
    <property type="entry name" value="Response_reg"/>
    <property type="match status" value="1"/>
</dbReference>
<evidence type="ECO:0000256" key="5">
    <source>
        <dbReference type="PROSITE-ProRule" id="PRU00169"/>
    </source>
</evidence>
<dbReference type="GO" id="GO:0006935">
    <property type="term" value="P:chemotaxis"/>
    <property type="evidence" value="ECO:0007669"/>
    <property type="project" value="UniProtKB-UniRule"/>
</dbReference>
<dbReference type="GO" id="GO:0000156">
    <property type="term" value="F:phosphorelay response regulator activity"/>
    <property type="evidence" value="ECO:0007669"/>
    <property type="project" value="InterPro"/>
</dbReference>
<dbReference type="OrthoDB" id="9793421at2"/>
<protein>
    <recommendedName>
        <fullName evidence="3">Protein-glutamate methylesterase/protein-glutamine glutaminase</fullName>
        <ecNumber evidence="3">3.1.1.61</ecNumber>
        <ecNumber evidence="3">3.5.1.44</ecNumber>
    </recommendedName>
</protein>
<evidence type="ECO:0000256" key="1">
    <source>
        <dbReference type="ARBA" id="ARBA00022801"/>
    </source>
</evidence>
<dbReference type="EC" id="3.5.1.44" evidence="3"/>
<dbReference type="PIRSF" id="PIRSF000876">
    <property type="entry name" value="RR_chemtxs_CheB"/>
    <property type="match status" value="1"/>
</dbReference>
<dbReference type="PANTHER" id="PTHR42872:SF3">
    <property type="entry name" value="PROTEIN-GLUTAMATE METHYLESTERASE_PROTEIN-GLUTAMINE GLUTAMINASE 1"/>
    <property type="match status" value="1"/>
</dbReference>
<comment type="subcellular location">
    <subcellularLocation>
        <location evidence="3">Cytoplasm</location>
    </subcellularLocation>
</comment>
<dbReference type="Pfam" id="PF01339">
    <property type="entry name" value="CheB_methylest"/>
    <property type="match status" value="1"/>
</dbReference>
<evidence type="ECO:0000259" key="6">
    <source>
        <dbReference type="PROSITE" id="PS50110"/>
    </source>
</evidence>
<dbReference type="CDD" id="cd17541">
    <property type="entry name" value="REC_CheB-like"/>
    <property type="match status" value="1"/>
</dbReference>
<keyword evidence="9" id="KW-1185">Reference proteome</keyword>
<keyword evidence="3 4" id="KW-0145">Chemotaxis</keyword>
<evidence type="ECO:0000313" key="9">
    <source>
        <dbReference type="Proteomes" id="UP000243524"/>
    </source>
</evidence>
<dbReference type="CDD" id="cd16432">
    <property type="entry name" value="CheB_Rec"/>
    <property type="match status" value="1"/>
</dbReference>
<dbReference type="SMART" id="SM00448">
    <property type="entry name" value="REC"/>
    <property type="match status" value="1"/>
</dbReference>
<dbReference type="EMBL" id="PJNH01000001">
    <property type="protein sequence ID" value="PKR78639.1"/>
    <property type="molecule type" value="Genomic_DNA"/>
</dbReference>
<dbReference type="RefSeq" id="WP_101330382.1">
    <property type="nucleotide sequence ID" value="NZ_PJNH01000001.1"/>
</dbReference>
<dbReference type="InterPro" id="IPR011006">
    <property type="entry name" value="CheY-like_superfamily"/>
</dbReference>
<comment type="similarity">
    <text evidence="3">Belongs to the CheB family.</text>
</comment>
<feature type="active site" evidence="3 4">
    <location>
        <position position="294"/>
    </location>
</feature>
<dbReference type="InterPro" id="IPR035909">
    <property type="entry name" value="CheB_C"/>
</dbReference>
<dbReference type="InterPro" id="IPR001789">
    <property type="entry name" value="Sig_transdc_resp-reg_receiver"/>
</dbReference>
<gene>
    <name evidence="3" type="primary">cheB</name>
    <name evidence="8" type="ORF">CEY16_02465</name>
</gene>
<comment type="domain">
    <text evidence="3">Contains a C-terminal catalytic domain, and an N-terminal region which modulates catalytic activity.</text>
</comment>
<dbReference type="Gene3D" id="3.40.50.2300">
    <property type="match status" value="1"/>
</dbReference>
<dbReference type="Proteomes" id="UP000243524">
    <property type="component" value="Unassembled WGS sequence"/>
</dbReference>
<dbReference type="InterPro" id="IPR000673">
    <property type="entry name" value="Sig_transdc_resp-reg_Me-estase"/>
</dbReference>
<dbReference type="EC" id="3.1.1.61" evidence="3"/>
<comment type="PTM">
    <text evidence="3">Phosphorylated by CheA. Phosphorylation of the N-terminal regulatory domain activates the methylesterase activity.</text>
</comment>
<comment type="function">
    <text evidence="3">Involved in chemotaxis. Part of a chemotaxis signal transduction system that modulates chemotaxis in response to various stimuli. Catalyzes the demethylation of specific methylglutamate residues introduced into the chemoreceptors (methyl-accepting chemotaxis proteins or MCP) by CheR. Also mediates the irreversible deamidation of specific glutamine residues to glutamic acid.</text>
</comment>
<reference evidence="8 9" key="1">
    <citation type="submission" date="2017-06" db="EMBL/GenBank/DDBJ databases">
        <title>the draft geome sequence of Illustriluteabacillus marina B3227.</title>
        <authorList>
            <person name="He R.-H."/>
            <person name="Du Z.-J."/>
        </authorList>
    </citation>
    <scope>NUCLEOTIDE SEQUENCE [LARGE SCALE GENOMIC DNA]</scope>
    <source>
        <strain evidence="8 9">B3227</strain>
    </source>
</reference>
<comment type="catalytic activity">
    <reaction evidence="2 3">
        <text>[protein]-L-glutamate 5-O-methyl ester + H2O = L-glutamyl-[protein] + methanol + H(+)</text>
        <dbReference type="Rhea" id="RHEA:23236"/>
        <dbReference type="Rhea" id="RHEA-COMP:10208"/>
        <dbReference type="Rhea" id="RHEA-COMP:10311"/>
        <dbReference type="ChEBI" id="CHEBI:15377"/>
        <dbReference type="ChEBI" id="CHEBI:15378"/>
        <dbReference type="ChEBI" id="CHEBI:17790"/>
        <dbReference type="ChEBI" id="CHEBI:29973"/>
        <dbReference type="ChEBI" id="CHEBI:82795"/>
        <dbReference type="EC" id="3.1.1.61"/>
    </reaction>
</comment>
<dbReference type="NCBIfam" id="NF001965">
    <property type="entry name" value="PRK00742.1"/>
    <property type="match status" value="1"/>
</dbReference>
<keyword evidence="3" id="KW-0963">Cytoplasm</keyword>
<evidence type="ECO:0000256" key="4">
    <source>
        <dbReference type="PROSITE-ProRule" id="PRU00050"/>
    </source>
</evidence>
<evidence type="ECO:0000259" key="7">
    <source>
        <dbReference type="PROSITE" id="PS50122"/>
    </source>
</evidence>
<accession>A0A2I0QWF8</accession>
<feature type="domain" description="Response regulatory" evidence="6">
    <location>
        <begin position="5"/>
        <end position="122"/>
    </location>
</feature>
<comment type="caution">
    <text evidence="8">The sequence shown here is derived from an EMBL/GenBank/DDBJ whole genome shotgun (WGS) entry which is preliminary data.</text>
</comment>
<dbReference type="PROSITE" id="PS50110">
    <property type="entry name" value="RESPONSE_REGULATORY"/>
    <property type="match status" value="1"/>
</dbReference>